<evidence type="ECO:0000313" key="8">
    <source>
        <dbReference type="EMBL" id="HHP82479.1"/>
    </source>
</evidence>
<dbReference type="EMBL" id="DRZI01000320">
    <property type="protein sequence ID" value="HHP82479.1"/>
    <property type="molecule type" value="Genomic_DNA"/>
</dbReference>
<dbReference type="PROSITE" id="PS50850">
    <property type="entry name" value="MFS"/>
    <property type="match status" value="1"/>
</dbReference>
<keyword evidence="3 6" id="KW-0812">Transmembrane</keyword>
<dbReference type="AlphaFoldDB" id="A0A7C5XHI7"/>
<dbReference type="PANTHER" id="PTHR43124:SF3">
    <property type="entry name" value="CHLORAMPHENICOL EFFLUX PUMP RV0191"/>
    <property type="match status" value="1"/>
</dbReference>
<dbReference type="SUPFAM" id="SSF103473">
    <property type="entry name" value="MFS general substrate transporter"/>
    <property type="match status" value="1"/>
</dbReference>
<comment type="subcellular location">
    <subcellularLocation>
        <location evidence="1">Cell membrane</location>
        <topology evidence="1">Multi-pass membrane protein</topology>
    </subcellularLocation>
</comment>
<dbReference type="InterPro" id="IPR020846">
    <property type="entry name" value="MFS_dom"/>
</dbReference>
<accession>A0A7C5XHI7</accession>
<feature type="transmembrane region" description="Helical" evidence="6">
    <location>
        <begin position="249"/>
        <end position="270"/>
    </location>
</feature>
<proteinExistence type="predicted"/>
<reference evidence="8" key="1">
    <citation type="journal article" date="2020" name="mSystems">
        <title>Genome- and Community-Level Interaction Insights into Carbon Utilization and Element Cycling Functions of Hydrothermarchaeota in Hydrothermal Sediment.</title>
        <authorList>
            <person name="Zhou Z."/>
            <person name="Liu Y."/>
            <person name="Xu W."/>
            <person name="Pan J."/>
            <person name="Luo Z.H."/>
            <person name="Li M."/>
        </authorList>
    </citation>
    <scope>NUCLEOTIDE SEQUENCE [LARGE SCALE GENOMIC DNA]</scope>
    <source>
        <strain evidence="8">SpSt-1121</strain>
    </source>
</reference>
<feature type="transmembrane region" description="Helical" evidence="6">
    <location>
        <begin position="336"/>
        <end position="360"/>
    </location>
</feature>
<organism evidence="8">
    <name type="scientific">Ignisphaera aggregans</name>
    <dbReference type="NCBI Taxonomy" id="334771"/>
    <lineage>
        <taxon>Archaea</taxon>
        <taxon>Thermoproteota</taxon>
        <taxon>Thermoprotei</taxon>
        <taxon>Desulfurococcales</taxon>
        <taxon>Desulfurococcaceae</taxon>
        <taxon>Ignisphaera</taxon>
    </lineage>
</organism>
<feature type="transmembrane region" description="Helical" evidence="6">
    <location>
        <begin position="76"/>
        <end position="95"/>
    </location>
</feature>
<gene>
    <name evidence="8" type="ORF">ENM84_07430</name>
</gene>
<evidence type="ECO:0000259" key="7">
    <source>
        <dbReference type="PROSITE" id="PS50850"/>
    </source>
</evidence>
<feature type="transmembrane region" description="Helical" evidence="6">
    <location>
        <begin position="307"/>
        <end position="329"/>
    </location>
</feature>
<dbReference type="Gene3D" id="1.20.1250.20">
    <property type="entry name" value="MFS general substrate transporter like domains"/>
    <property type="match status" value="1"/>
</dbReference>
<evidence type="ECO:0000256" key="6">
    <source>
        <dbReference type="SAM" id="Phobius"/>
    </source>
</evidence>
<dbReference type="InterPro" id="IPR011701">
    <property type="entry name" value="MFS"/>
</dbReference>
<feature type="transmembrane region" description="Helical" evidence="6">
    <location>
        <begin position="41"/>
        <end position="64"/>
    </location>
</feature>
<sequence length="404" mass="44513">MNINKMYIGIMAVMLIATTIGSLSIFVIGTIAKLIIDDLNISYSLMGLIISIQRVASTLAAPLMGYMIDYIGPFKVLSIAITISATSSILTSLAYGLEILLLSRAIAGFIFPAYWPSCTKITSLVIPRNIMGLATAVFESGSVIGVVLTYILIPYINSWRVMFIVIAMFSFISLVPLLALFSRYTKLYYDLGRKRGYTPLNKVLLHRKALRYIITIFFAFMFALQPWAFYTSWLSTFLVEKLVLELKDVWIPVVVILVIGMFIGISTAMLSDRIGGLKGRRSILSITLGITSISLCMSTITKPGINTWIFLAISIIAYRAFLPLAWTIINDTVPENFAGVISGINALAGQIAMAIAPLIMAYTRDALGSFDVSVIIIAILTAFSILLYLQLKPININNNSIQYL</sequence>
<feature type="transmembrane region" description="Helical" evidence="6">
    <location>
        <begin position="366"/>
        <end position="389"/>
    </location>
</feature>
<feature type="transmembrane region" description="Helical" evidence="6">
    <location>
        <begin position="101"/>
        <end position="118"/>
    </location>
</feature>
<keyword evidence="5 6" id="KW-0472">Membrane</keyword>
<feature type="transmembrane region" description="Helical" evidence="6">
    <location>
        <begin position="282"/>
        <end position="301"/>
    </location>
</feature>
<feature type="transmembrane region" description="Helical" evidence="6">
    <location>
        <begin position="130"/>
        <end position="153"/>
    </location>
</feature>
<feature type="domain" description="Major facilitator superfamily (MFS) profile" evidence="7">
    <location>
        <begin position="10"/>
        <end position="396"/>
    </location>
</feature>
<evidence type="ECO:0000256" key="2">
    <source>
        <dbReference type="ARBA" id="ARBA00022475"/>
    </source>
</evidence>
<dbReference type="GO" id="GO:0022857">
    <property type="term" value="F:transmembrane transporter activity"/>
    <property type="evidence" value="ECO:0007669"/>
    <property type="project" value="InterPro"/>
</dbReference>
<dbReference type="InterPro" id="IPR036259">
    <property type="entry name" value="MFS_trans_sf"/>
</dbReference>
<evidence type="ECO:0000256" key="4">
    <source>
        <dbReference type="ARBA" id="ARBA00022989"/>
    </source>
</evidence>
<protein>
    <submittedName>
        <fullName evidence="8">MFS transporter</fullName>
    </submittedName>
</protein>
<keyword evidence="2" id="KW-1003">Cell membrane</keyword>
<dbReference type="InterPro" id="IPR050189">
    <property type="entry name" value="MFS_Efflux_Transporters"/>
</dbReference>
<feature type="transmembrane region" description="Helical" evidence="6">
    <location>
        <begin position="159"/>
        <end position="181"/>
    </location>
</feature>
<keyword evidence="4 6" id="KW-1133">Transmembrane helix</keyword>
<name>A0A7C5XHI7_9CREN</name>
<evidence type="ECO:0000256" key="3">
    <source>
        <dbReference type="ARBA" id="ARBA00022692"/>
    </source>
</evidence>
<feature type="transmembrane region" description="Helical" evidence="6">
    <location>
        <begin position="7"/>
        <end position="35"/>
    </location>
</feature>
<feature type="transmembrane region" description="Helical" evidence="6">
    <location>
        <begin position="209"/>
        <end position="229"/>
    </location>
</feature>
<dbReference type="Pfam" id="PF07690">
    <property type="entry name" value="MFS_1"/>
    <property type="match status" value="1"/>
</dbReference>
<dbReference type="PANTHER" id="PTHR43124">
    <property type="entry name" value="PURINE EFFLUX PUMP PBUE"/>
    <property type="match status" value="1"/>
</dbReference>
<evidence type="ECO:0000256" key="1">
    <source>
        <dbReference type="ARBA" id="ARBA00004651"/>
    </source>
</evidence>
<dbReference type="GO" id="GO:0005886">
    <property type="term" value="C:plasma membrane"/>
    <property type="evidence" value="ECO:0007669"/>
    <property type="project" value="UniProtKB-SubCell"/>
</dbReference>
<comment type="caution">
    <text evidence="8">The sequence shown here is derived from an EMBL/GenBank/DDBJ whole genome shotgun (WGS) entry which is preliminary data.</text>
</comment>
<evidence type="ECO:0000256" key="5">
    <source>
        <dbReference type="ARBA" id="ARBA00023136"/>
    </source>
</evidence>